<dbReference type="GO" id="GO:0009236">
    <property type="term" value="P:cobalamin biosynthetic process"/>
    <property type="evidence" value="ECO:0007669"/>
    <property type="project" value="UniProtKB-UniRule"/>
</dbReference>
<keyword evidence="7 11" id="KW-0328">Glycosyltransferase</keyword>
<dbReference type="RefSeq" id="WP_286678784.1">
    <property type="nucleotide sequence ID" value="NZ_MNXI01000104.1"/>
</dbReference>
<evidence type="ECO:0000256" key="5">
    <source>
        <dbReference type="ARBA" id="ARBA00015486"/>
    </source>
</evidence>
<dbReference type="FunFam" id="3.40.50.10210:FF:000001">
    <property type="entry name" value="Nicotinate-nucleotide--dimethylbenzimidazole phosphoribosyltransferase"/>
    <property type="match status" value="1"/>
</dbReference>
<evidence type="ECO:0000256" key="6">
    <source>
        <dbReference type="ARBA" id="ARBA00022573"/>
    </source>
</evidence>
<evidence type="ECO:0000256" key="9">
    <source>
        <dbReference type="ARBA" id="ARBA00030686"/>
    </source>
</evidence>
<protein>
    <recommendedName>
        <fullName evidence="5 11">Nicotinate-nucleotide--dimethylbenzimidazole phosphoribosyltransferase</fullName>
        <shortName evidence="11">NN:DBI PRT</shortName>
        <ecNumber evidence="4 11">2.4.2.21</ecNumber>
    </recommendedName>
    <alternativeName>
        <fullName evidence="9 11">N(1)-alpha-phosphoribosyltransferase</fullName>
    </alternativeName>
</protein>
<evidence type="ECO:0000256" key="3">
    <source>
        <dbReference type="ARBA" id="ARBA00007110"/>
    </source>
</evidence>
<dbReference type="EC" id="2.4.2.21" evidence="4 11"/>
<proteinExistence type="inferred from homology"/>
<evidence type="ECO:0000256" key="7">
    <source>
        <dbReference type="ARBA" id="ARBA00022676"/>
    </source>
</evidence>
<dbReference type="Gene3D" id="3.40.50.10210">
    <property type="match status" value="1"/>
</dbReference>
<keyword evidence="8 11" id="KW-0808">Transferase</keyword>
<gene>
    <name evidence="11 12" type="primary">cobT</name>
    <name evidence="12" type="ORF">COY37_06620</name>
</gene>
<dbReference type="HAMAP" id="MF_00230">
    <property type="entry name" value="CobT"/>
    <property type="match status" value="1"/>
</dbReference>
<sequence length="354" mass="36908">MGLLQEALENIKPLDAGAMKAAAERQDQLTKPAGSLGVLEEISIKLAGITGSVMNEVDMKTIVVMAGDHGVTDEGVSAFPKEVTPQMVMNFVHGGAAINVLARHAGARVVVVDIGVDAQIDNPHVLSMKVKNGTDNFAKGPAMTRDEAIRALEVGIEIAYKEIDSGVKLLATGDMGIGNTTPSSAILLALTGRPVDGLVGRGTGIGNGDLDHKRKVITDAIDMLHPDKNDPIDVLAKVGGLEIAGLAGLIIGAASRRVPVIIDGFISSAAALMAGRISPQSIDYMIASHVSVEPGHRLILEELGLNPMLHMDMRLGEGTGAALAMTLVEAATKIIKEMATFAEAGVSDRELKID</sequence>
<dbReference type="Proteomes" id="UP000230956">
    <property type="component" value="Unassembled WGS sequence"/>
</dbReference>
<comment type="catalytic activity">
    <reaction evidence="10 11">
        <text>5,6-dimethylbenzimidazole + nicotinate beta-D-ribonucleotide = alpha-ribazole 5'-phosphate + nicotinate + H(+)</text>
        <dbReference type="Rhea" id="RHEA:11196"/>
        <dbReference type="ChEBI" id="CHEBI:15378"/>
        <dbReference type="ChEBI" id="CHEBI:15890"/>
        <dbReference type="ChEBI" id="CHEBI:32544"/>
        <dbReference type="ChEBI" id="CHEBI:57502"/>
        <dbReference type="ChEBI" id="CHEBI:57918"/>
        <dbReference type="EC" id="2.4.2.21"/>
    </reaction>
</comment>
<dbReference type="CDD" id="cd02439">
    <property type="entry name" value="DMB-PRT_CobT"/>
    <property type="match status" value="1"/>
</dbReference>
<keyword evidence="6 11" id="KW-0169">Cobalamin biosynthesis</keyword>
<evidence type="ECO:0000256" key="10">
    <source>
        <dbReference type="ARBA" id="ARBA00047340"/>
    </source>
</evidence>
<comment type="caution">
    <text evidence="12">The sequence shown here is derived from an EMBL/GenBank/DDBJ whole genome shotgun (WGS) entry which is preliminary data.</text>
</comment>
<comment type="function">
    <text evidence="1 11">Catalyzes the synthesis of alpha-ribazole-5'-phosphate from nicotinate mononucleotide (NAMN) and 5,6-dimethylbenzimidazole (DMB).</text>
</comment>
<dbReference type="NCBIfam" id="TIGR03160">
    <property type="entry name" value="cobT_DBIPRT"/>
    <property type="match status" value="1"/>
</dbReference>
<dbReference type="UniPathway" id="UPA00061">
    <property type="reaction ID" value="UER00516"/>
</dbReference>
<evidence type="ECO:0000256" key="2">
    <source>
        <dbReference type="ARBA" id="ARBA00005049"/>
    </source>
</evidence>
<evidence type="ECO:0000256" key="1">
    <source>
        <dbReference type="ARBA" id="ARBA00002197"/>
    </source>
</evidence>
<organism evidence="12 13">
    <name type="scientific">Candidatus Aquicultor secundus</name>
    <dbReference type="NCBI Taxonomy" id="1973895"/>
    <lineage>
        <taxon>Bacteria</taxon>
        <taxon>Bacillati</taxon>
        <taxon>Actinomycetota</taxon>
        <taxon>Candidatus Aquicultoria</taxon>
        <taxon>Candidatus Aquicultorales</taxon>
        <taxon>Candidatus Aquicultoraceae</taxon>
        <taxon>Candidatus Aquicultor</taxon>
    </lineage>
</organism>
<feature type="active site" description="Proton acceptor" evidence="11">
    <location>
        <position position="317"/>
    </location>
</feature>
<dbReference type="EMBL" id="PFNG01000157">
    <property type="protein sequence ID" value="PIZ38192.1"/>
    <property type="molecule type" value="Genomic_DNA"/>
</dbReference>
<dbReference type="GO" id="GO:0008939">
    <property type="term" value="F:nicotinate-nucleotide-dimethylbenzimidazole phosphoribosyltransferase activity"/>
    <property type="evidence" value="ECO:0007669"/>
    <property type="project" value="UniProtKB-UniRule"/>
</dbReference>
<comment type="similarity">
    <text evidence="3 11">Belongs to the CobT family.</text>
</comment>
<accession>A0A2M7T7F3</accession>
<reference evidence="13" key="1">
    <citation type="submission" date="2017-09" db="EMBL/GenBank/DDBJ databases">
        <title>Depth-based differentiation of microbial function through sediment-hosted aquifers and enrichment of novel symbionts in the deep terrestrial subsurface.</title>
        <authorList>
            <person name="Probst A.J."/>
            <person name="Ladd B."/>
            <person name="Jarett J.K."/>
            <person name="Geller-Mcgrath D.E."/>
            <person name="Sieber C.M.K."/>
            <person name="Emerson J.B."/>
            <person name="Anantharaman K."/>
            <person name="Thomas B.C."/>
            <person name="Malmstrom R."/>
            <person name="Stieglmeier M."/>
            <person name="Klingl A."/>
            <person name="Woyke T."/>
            <person name="Ryan C.M."/>
            <person name="Banfield J.F."/>
        </authorList>
    </citation>
    <scope>NUCLEOTIDE SEQUENCE [LARGE SCALE GENOMIC DNA]</scope>
</reference>
<evidence type="ECO:0000256" key="8">
    <source>
        <dbReference type="ARBA" id="ARBA00022679"/>
    </source>
</evidence>
<dbReference type="SUPFAM" id="SSF52733">
    <property type="entry name" value="Nicotinate mononucleotide:5,6-dimethylbenzimidazole phosphoribosyltransferase (CobT)"/>
    <property type="match status" value="1"/>
</dbReference>
<dbReference type="InterPro" id="IPR036087">
    <property type="entry name" value="Nict_dMeBzImd_PRibTrfase_sf"/>
</dbReference>
<dbReference type="AlphaFoldDB" id="A0A2M7T7F3"/>
<evidence type="ECO:0000256" key="11">
    <source>
        <dbReference type="HAMAP-Rule" id="MF_00230"/>
    </source>
</evidence>
<name>A0A2M7T7F3_9ACTN</name>
<dbReference type="PANTHER" id="PTHR43463">
    <property type="entry name" value="NICOTINATE-NUCLEOTIDE--DIMETHYLBENZIMIDAZOLE PHOSPHORIBOSYLTRANSFERASE"/>
    <property type="match status" value="1"/>
</dbReference>
<dbReference type="Gene3D" id="1.10.1610.10">
    <property type="match status" value="1"/>
</dbReference>
<dbReference type="Pfam" id="PF02277">
    <property type="entry name" value="DBI_PRT"/>
    <property type="match status" value="1"/>
</dbReference>
<evidence type="ECO:0000313" key="13">
    <source>
        <dbReference type="Proteomes" id="UP000230956"/>
    </source>
</evidence>
<dbReference type="InterPro" id="IPR003200">
    <property type="entry name" value="Nict_dMeBzImd_PRibTrfase"/>
</dbReference>
<dbReference type="InterPro" id="IPR017846">
    <property type="entry name" value="Nict_dMeBzImd_PRibTrfase_bact"/>
</dbReference>
<dbReference type="NCBIfam" id="NF000996">
    <property type="entry name" value="PRK00105.1"/>
    <property type="match status" value="1"/>
</dbReference>
<dbReference type="InterPro" id="IPR023195">
    <property type="entry name" value="Nict_dMeBzImd_PRibTrfase_N"/>
</dbReference>
<comment type="pathway">
    <text evidence="2 11">Nucleoside biosynthesis; alpha-ribazole biosynthesis; alpha-ribazole from 5,6-dimethylbenzimidazole: step 1/2.</text>
</comment>
<evidence type="ECO:0000313" key="12">
    <source>
        <dbReference type="EMBL" id="PIZ38192.1"/>
    </source>
</evidence>
<evidence type="ECO:0000256" key="4">
    <source>
        <dbReference type="ARBA" id="ARBA00011991"/>
    </source>
</evidence>
<dbReference type="PANTHER" id="PTHR43463:SF1">
    <property type="entry name" value="NICOTINATE-NUCLEOTIDE--DIMETHYLBENZIMIDAZOLE PHOSPHORIBOSYLTRANSFERASE"/>
    <property type="match status" value="1"/>
</dbReference>